<evidence type="ECO:0000313" key="2">
    <source>
        <dbReference type="Proteomes" id="UP000266723"/>
    </source>
</evidence>
<name>A0ABQ7AYA3_BRACR</name>
<organism evidence="1 2">
    <name type="scientific">Brassica cretica</name>
    <name type="common">Mustard</name>
    <dbReference type="NCBI Taxonomy" id="69181"/>
    <lineage>
        <taxon>Eukaryota</taxon>
        <taxon>Viridiplantae</taxon>
        <taxon>Streptophyta</taxon>
        <taxon>Embryophyta</taxon>
        <taxon>Tracheophyta</taxon>
        <taxon>Spermatophyta</taxon>
        <taxon>Magnoliopsida</taxon>
        <taxon>eudicotyledons</taxon>
        <taxon>Gunneridae</taxon>
        <taxon>Pentapetalae</taxon>
        <taxon>rosids</taxon>
        <taxon>malvids</taxon>
        <taxon>Brassicales</taxon>
        <taxon>Brassicaceae</taxon>
        <taxon>Brassiceae</taxon>
        <taxon>Brassica</taxon>
    </lineage>
</organism>
<protein>
    <submittedName>
        <fullName evidence="1">Uncharacterized protein</fullName>
    </submittedName>
</protein>
<gene>
    <name evidence="1" type="ORF">DY000_02063247</name>
</gene>
<comment type="caution">
    <text evidence="1">The sequence shown here is derived from an EMBL/GenBank/DDBJ whole genome shotgun (WGS) entry which is preliminary data.</text>
</comment>
<keyword evidence="2" id="KW-1185">Reference proteome</keyword>
<evidence type="ECO:0000313" key="1">
    <source>
        <dbReference type="EMBL" id="KAF3519155.1"/>
    </source>
</evidence>
<sequence length="216" mass="23940">MKTTQQSIDYNSQFLVDRGLDPKPDFCDPNLFLTFSSRPTSRLVLNWSPLELISLHLKRTFSSSECVQMRGGRGLFIGNSNQSGTSRVADRVSLRMAPDACTATPRAPLGWLHVSVSCRMTPHPLPVWPHGPVACIATPRAWLIHLVLLCVTPHDVIICTVTARASLATYHARQLPPRPDLIDRATSSFSVHSSNFGLSGEFFPPAINPNIFRHPF</sequence>
<dbReference type="Proteomes" id="UP000266723">
    <property type="component" value="Unassembled WGS sequence"/>
</dbReference>
<reference evidence="1 2" key="1">
    <citation type="journal article" date="2020" name="BMC Genomics">
        <title>Intraspecific diversification of the crop wild relative Brassica cretica Lam. using demographic model selection.</title>
        <authorList>
            <person name="Kioukis A."/>
            <person name="Michalopoulou V.A."/>
            <person name="Briers L."/>
            <person name="Pirintsos S."/>
            <person name="Studholme D.J."/>
            <person name="Pavlidis P."/>
            <person name="Sarris P.F."/>
        </authorList>
    </citation>
    <scope>NUCLEOTIDE SEQUENCE [LARGE SCALE GENOMIC DNA]</scope>
    <source>
        <strain evidence="2">cv. PFS-1207/04</strain>
    </source>
</reference>
<accession>A0ABQ7AYA3</accession>
<dbReference type="EMBL" id="QGKV02001556">
    <property type="protein sequence ID" value="KAF3519155.1"/>
    <property type="molecule type" value="Genomic_DNA"/>
</dbReference>
<proteinExistence type="predicted"/>